<feature type="region of interest" description="Disordered" evidence="1">
    <location>
        <begin position="87"/>
        <end position="107"/>
    </location>
</feature>
<dbReference type="Proteomes" id="UP000799764">
    <property type="component" value="Unassembled WGS sequence"/>
</dbReference>
<name>A0A9P4PKC6_9PLEO</name>
<proteinExistence type="predicted"/>
<evidence type="ECO:0000313" key="3">
    <source>
        <dbReference type="Proteomes" id="UP000799764"/>
    </source>
</evidence>
<feature type="compositionally biased region" description="Basic and acidic residues" evidence="1">
    <location>
        <begin position="23"/>
        <end position="41"/>
    </location>
</feature>
<feature type="region of interest" description="Disordered" evidence="1">
    <location>
        <begin position="20"/>
        <end position="41"/>
    </location>
</feature>
<evidence type="ECO:0000313" key="2">
    <source>
        <dbReference type="EMBL" id="KAF2446680.1"/>
    </source>
</evidence>
<evidence type="ECO:0000256" key="1">
    <source>
        <dbReference type="SAM" id="MobiDB-lite"/>
    </source>
</evidence>
<keyword evidence="3" id="KW-1185">Reference proteome</keyword>
<sequence>MGTQNDPQSQKVIQHKAAMQNGELRRKFGREKSDIPGMEREKSSELFKKLVEDVQDDQTLKTLLVVALSAVKDDDVTCYYVPTATETMSTESSGNGESESDDDTSPQNLVEKVLREKGSLHALPCETLGGALEGVIQEKGQDRNVVQIEYAKWNVVPPGNLNGLDYTSENHDTYITIIRGELIWIFWPRTAENIEVMQQAYQRKADGIPEETKAITDQLKHGVILGQRAGECLRLPPLCIYMCVPTEFTVLSRYQLMSALHFVDSLEVSAEFHRSFLATYGAARAKQLFHGYSKNRRDMICRILRRDFESYEPGAWAQNTNKPGPMRDLIQKWDTVKHNVAKLLSYEDAVIVRQVWIDTLRVLRNGQCAVCGASGDLYDAGQHFDEVHGFDAFSGHEEAGHQQISGMGGYVLGDAYETPDGANGEEAEPATRGYPLGEPFQNGMPYGLFTPEGYDPMSFDE</sequence>
<comment type="caution">
    <text evidence="2">The sequence shown here is derived from an EMBL/GenBank/DDBJ whole genome shotgun (WGS) entry which is preliminary data.</text>
</comment>
<feature type="compositionally biased region" description="Low complexity" evidence="1">
    <location>
        <begin position="87"/>
        <end position="97"/>
    </location>
</feature>
<dbReference type="OrthoDB" id="3790934at2759"/>
<reference evidence="2" key="1">
    <citation type="journal article" date="2020" name="Stud. Mycol.">
        <title>101 Dothideomycetes genomes: a test case for predicting lifestyles and emergence of pathogens.</title>
        <authorList>
            <person name="Haridas S."/>
            <person name="Albert R."/>
            <person name="Binder M."/>
            <person name="Bloem J."/>
            <person name="Labutti K."/>
            <person name="Salamov A."/>
            <person name="Andreopoulos B."/>
            <person name="Baker S."/>
            <person name="Barry K."/>
            <person name="Bills G."/>
            <person name="Bluhm B."/>
            <person name="Cannon C."/>
            <person name="Castanera R."/>
            <person name="Culley D."/>
            <person name="Daum C."/>
            <person name="Ezra D."/>
            <person name="Gonzalez J."/>
            <person name="Henrissat B."/>
            <person name="Kuo A."/>
            <person name="Liang C."/>
            <person name="Lipzen A."/>
            <person name="Lutzoni F."/>
            <person name="Magnuson J."/>
            <person name="Mondo S."/>
            <person name="Nolan M."/>
            <person name="Ohm R."/>
            <person name="Pangilinan J."/>
            <person name="Park H.-J."/>
            <person name="Ramirez L."/>
            <person name="Alfaro M."/>
            <person name="Sun H."/>
            <person name="Tritt A."/>
            <person name="Yoshinaga Y."/>
            <person name="Zwiers L.-H."/>
            <person name="Turgeon B."/>
            <person name="Goodwin S."/>
            <person name="Spatafora J."/>
            <person name="Crous P."/>
            <person name="Grigoriev I."/>
        </authorList>
    </citation>
    <scope>NUCLEOTIDE SEQUENCE</scope>
    <source>
        <strain evidence="2">CBS 690.94</strain>
    </source>
</reference>
<dbReference type="AlphaFoldDB" id="A0A9P4PKC6"/>
<dbReference type="EMBL" id="MU001497">
    <property type="protein sequence ID" value="KAF2446680.1"/>
    <property type="molecule type" value="Genomic_DNA"/>
</dbReference>
<protein>
    <submittedName>
        <fullName evidence="2">Uncharacterized protein</fullName>
    </submittedName>
</protein>
<organism evidence="2 3">
    <name type="scientific">Karstenula rhodostoma CBS 690.94</name>
    <dbReference type="NCBI Taxonomy" id="1392251"/>
    <lineage>
        <taxon>Eukaryota</taxon>
        <taxon>Fungi</taxon>
        <taxon>Dikarya</taxon>
        <taxon>Ascomycota</taxon>
        <taxon>Pezizomycotina</taxon>
        <taxon>Dothideomycetes</taxon>
        <taxon>Pleosporomycetidae</taxon>
        <taxon>Pleosporales</taxon>
        <taxon>Massarineae</taxon>
        <taxon>Didymosphaeriaceae</taxon>
        <taxon>Karstenula</taxon>
    </lineage>
</organism>
<gene>
    <name evidence="2" type="ORF">P171DRAFT_429654</name>
</gene>
<accession>A0A9P4PKC6</accession>